<sequence length="241" mass="25699">MAVATFQQLKDRLHDPVAGAQFAAAFADGYFAVAFAATPKSEVDQLVFDALVKVKIIDPDGPVYTIARVLKVTPAKARSMLFQHQLRNDDSDLDQAVLRTLSQAKFSVDDKRLSFGVESPLIRSAIEARLKTVGVFSDISLSGEILRVPTNQLGTFVRAFMSGERAEALSKKLKGVANDKGFVDALNKFGKDVAADLAKDATKEVAQEALGSLLGWIAEAASGGVGVGELADVVSNYLPQG</sequence>
<name>A0AB39KSM2_9CAUL</name>
<organism evidence="1">
    <name type="scientific">Caulobacter sp. 73W</name>
    <dbReference type="NCBI Taxonomy" id="3161137"/>
    <lineage>
        <taxon>Bacteria</taxon>
        <taxon>Pseudomonadati</taxon>
        <taxon>Pseudomonadota</taxon>
        <taxon>Alphaproteobacteria</taxon>
        <taxon>Caulobacterales</taxon>
        <taxon>Caulobacteraceae</taxon>
        <taxon>Caulobacter</taxon>
    </lineage>
</organism>
<dbReference type="EMBL" id="CP158375">
    <property type="protein sequence ID" value="XDO96276.1"/>
    <property type="molecule type" value="Genomic_DNA"/>
</dbReference>
<gene>
    <name evidence="1" type="ORF">ABOZ73_16070</name>
</gene>
<dbReference type="AlphaFoldDB" id="A0AB39KSM2"/>
<evidence type="ECO:0000313" key="1">
    <source>
        <dbReference type="EMBL" id="XDO96276.1"/>
    </source>
</evidence>
<evidence type="ECO:0008006" key="2">
    <source>
        <dbReference type="Google" id="ProtNLM"/>
    </source>
</evidence>
<reference evidence="1" key="1">
    <citation type="submission" date="2024-06" db="EMBL/GenBank/DDBJ databases">
        <title>Caulobacter inopinatus, sp. nov.</title>
        <authorList>
            <person name="Donachie S.P."/>
        </authorList>
    </citation>
    <scope>NUCLEOTIDE SEQUENCE</scope>
    <source>
        <strain evidence="1">73W</strain>
    </source>
</reference>
<accession>A0AB39KSM2</accession>
<proteinExistence type="predicted"/>
<dbReference type="RefSeq" id="WP_369059130.1">
    <property type="nucleotide sequence ID" value="NZ_CP158375.1"/>
</dbReference>
<protein>
    <recommendedName>
        <fullName evidence="2">DUF2267 domain-containing protein</fullName>
    </recommendedName>
</protein>